<accession>A0A5B7G1I3</accession>
<name>A0A5B7G1I3_PORTR</name>
<dbReference type="EMBL" id="VSRR010011811">
    <property type="protein sequence ID" value="MPC53691.1"/>
    <property type="molecule type" value="Genomic_DNA"/>
</dbReference>
<organism evidence="1 2">
    <name type="scientific">Portunus trituberculatus</name>
    <name type="common">Swimming crab</name>
    <name type="synonym">Neptunus trituberculatus</name>
    <dbReference type="NCBI Taxonomy" id="210409"/>
    <lineage>
        <taxon>Eukaryota</taxon>
        <taxon>Metazoa</taxon>
        <taxon>Ecdysozoa</taxon>
        <taxon>Arthropoda</taxon>
        <taxon>Crustacea</taxon>
        <taxon>Multicrustacea</taxon>
        <taxon>Malacostraca</taxon>
        <taxon>Eumalacostraca</taxon>
        <taxon>Eucarida</taxon>
        <taxon>Decapoda</taxon>
        <taxon>Pleocyemata</taxon>
        <taxon>Brachyura</taxon>
        <taxon>Eubrachyura</taxon>
        <taxon>Portunoidea</taxon>
        <taxon>Portunidae</taxon>
        <taxon>Portuninae</taxon>
        <taxon>Portunus</taxon>
    </lineage>
</organism>
<reference evidence="1 2" key="1">
    <citation type="submission" date="2019-05" db="EMBL/GenBank/DDBJ databases">
        <title>Another draft genome of Portunus trituberculatus and its Hox gene families provides insights of decapod evolution.</title>
        <authorList>
            <person name="Jeong J.-H."/>
            <person name="Song I."/>
            <person name="Kim S."/>
            <person name="Choi T."/>
            <person name="Kim D."/>
            <person name="Ryu S."/>
            <person name="Kim W."/>
        </authorList>
    </citation>
    <scope>NUCLEOTIDE SEQUENCE [LARGE SCALE GENOMIC DNA]</scope>
    <source>
        <tissue evidence="1">Muscle</tissue>
    </source>
</reference>
<evidence type="ECO:0000313" key="1">
    <source>
        <dbReference type="EMBL" id="MPC53691.1"/>
    </source>
</evidence>
<protein>
    <submittedName>
        <fullName evidence="1">Uncharacterized protein</fullName>
    </submittedName>
</protein>
<comment type="caution">
    <text evidence="1">The sequence shown here is derived from an EMBL/GenBank/DDBJ whole genome shotgun (WGS) entry which is preliminary data.</text>
</comment>
<proteinExistence type="predicted"/>
<dbReference type="Proteomes" id="UP000324222">
    <property type="component" value="Unassembled WGS sequence"/>
</dbReference>
<keyword evidence="2" id="KW-1185">Reference proteome</keyword>
<gene>
    <name evidence="1" type="ORF">E2C01_047589</name>
</gene>
<dbReference type="AlphaFoldDB" id="A0A5B7G1I3"/>
<evidence type="ECO:0000313" key="2">
    <source>
        <dbReference type="Proteomes" id="UP000324222"/>
    </source>
</evidence>
<sequence>MREQCIKSRQKKTPLYDRPLFFITALCRGTHLA</sequence>